<keyword evidence="2" id="KW-1185">Reference proteome</keyword>
<accession>A0A7J9UXV4</accession>
<dbReference type="InterPro" id="IPR009923">
    <property type="entry name" value="Dodecin"/>
</dbReference>
<dbReference type="NCBIfam" id="NF043052">
    <property type="entry name" value="DodecBact"/>
    <property type="match status" value="1"/>
</dbReference>
<proteinExistence type="predicted"/>
<dbReference type="InterPro" id="IPR036694">
    <property type="entry name" value="Dodecin-like_sf"/>
</dbReference>
<sequence>MAENVYKVTEIVGTSATSVDDAIRGAIGKAAETLHGLDWFEVVEVRGHIEEGQVAHVQVTLKVGFKLD</sequence>
<dbReference type="Pfam" id="PF07311">
    <property type="entry name" value="Dodecin"/>
    <property type="match status" value="1"/>
</dbReference>
<protein>
    <recommendedName>
        <fullName evidence="3">Dodecin family protein</fullName>
    </recommendedName>
</protein>
<evidence type="ECO:0000313" key="2">
    <source>
        <dbReference type="Proteomes" id="UP000429644"/>
    </source>
</evidence>
<dbReference type="PANTHER" id="PTHR39324:SF1">
    <property type="entry name" value="CALCIUM DODECIN"/>
    <property type="match status" value="1"/>
</dbReference>
<dbReference type="EMBL" id="WHPD01002656">
    <property type="protein sequence ID" value="MPV89456.1"/>
    <property type="molecule type" value="Genomic_DNA"/>
</dbReference>
<organism evidence="1 2">
    <name type="scientific">Georgenia ruanii</name>
    <dbReference type="NCBI Taxonomy" id="348442"/>
    <lineage>
        <taxon>Bacteria</taxon>
        <taxon>Bacillati</taxon>
        <taxon>Actinomycetota</taxon>
        <taxon>Actinomycetes</taxon>
        <taxon>Micrococcales</taxon>
        <taxon>Bogoriellaceae</taxon>
        <taxon>Georgenia</taxon>
    </lineage>
</organism>
<dbReference type="Gene3D" id="3.30.1660.10">
    <property type="entry name" value="Flavin-binding protein dodecin"/>
    <property type="match status" value="1"/>
</dbReference>
<dbReference type="OrthoDB" id="9805889at2"/>
<evidence type="ECO:0008006" key="3">
    <source>
        <dbReference type="Google" id="ProtNLM"/>
    </source>
</evidence>
<gene>
    <name evidence="1" type="ORF">GB882_12325</name>
</gene>
<dbReference type="Proteomes" id="UP000429644">
    <property type="component" value="Unassembled WGS sequence"/>
</dbReference>
<comment type="caution">
    <text evidence="1">The sequence shown here is derived from an EMBL/GenBank/DDBJ whole genome shotgun (WGS) entry which is preliminary data.</text>
</comment>
<dbReference type="SUPFAM" id="SSF89807">
    <property type="entry name" value="Dodecin-like"/>
    <property type="match status" value="1"/>
</dbReference>
<reference evidence="1 2" key="1">
    <citation type="submission" date="2019-10" db="EMBL/GenBank/DDBJ databases">
        <title>Georgenia wutianyii sp. nov. and Georgenia yuyongxinii sp. nov. isolated from plateau pika (Ochotona curzoniae) in the Qinghai-Tibet plateau of China.</title>
        <authorList>
            <person name="Tian Z."/>
        </authorList>
    </citation>
    <scope>NUCLEOTIDE SEQUENCE [LARGE SCALE GENOMIC DNA]</scope>
    <source>
        <strain evidence="1 2">JCM 15130</strain>
    </source>
</reference>
<evidence type="ECO:0000313" key="1">
    <source>
        <dbReference type="EMBL" id="MPV89456.1"/>
    </source>
</evidence>
<dbReference type="AlphaFoldDB" id="A0A7J9UXV4"/>
<dbReference type="InterPro" id="IPR025543">
    <property type="entry name" value="Dodecin-like"/>
</dbReference>
<name>A0A7J9UXV4_9MICO</name>
<dbReference type="InterPro" id="IPR050049">
    <property type="entry name" value="Dodecin_bact"/>
</dbReference>
<dbReference type="RefSeq" id="WP_152232174.1">
    <property type="nucleotide sequence ID" value="NZ_BAAAOT010000041.1"/>
</dbReference>
<dbReference type="PANTHER" id="PTHR39324">
    <property type="entry name" value="CALCIUM DODECIN"/>
    <property type="match status" value="1"/>
</dbReference>